<name>S9QRW8_9RHOB</name>
<dbReference type="STRING" id="1123237.Salmuc_01881"/>
<dbReference type="InterPro" id="IPR011032">
    <property type="entry name" value="GroES-like_sf"/>
</dbReference>
<dbReference type="GO" id="GO:0016628">
    <property type="term" value="F:oxidoreductase activity, acting on the CH-CH group of donors, NAD or NADP as acceptor"/>
    <property type="evidence" value="ECO:0007669"/>
    <property type="project" value="InterPro"/>
</dbReference>
<dbReference type="Gene3D" id="3.90.180.10">
    <property type="entry name" value="Medium-chain alcohol dehydrogenases, catalytic domain"/>
    <property type="match status" value="1"/>
</dbReference>
<dbReference type="SUPFAM" id="SSF50129">
    <property type="entry name" value="GroES-like"/>
    <property type="match status" value="1"/>
</dbReference>
<dbReference type="InterPro" id="IPR045010">
    <property type="entry name" value="MDR_fam"/>
</dbReference>
<dbReference type="CDD" id="cd05288">
    <property type="entry name" value="PGDH"/>
    <property type="match status" value="1"/>
</dbReference>
<dbReference type="Pfam" id="PF00107">
    <property type="entry name" value="ADH_zinc_N"/>
    <property type="match status" value="1"/>
</dbReference>
<dbReference type="RefSeq" id="WP_020038300.1">
    <property type="nucleotide sequence ID" value="NZ_KE557274.1"/>
</dbReference>
<dbReference type="Proteomes" id="UP000015347">
    <property type="component" value="Unassembled WGS sequence"/>
</dbReference>
<dbReference type="eggNOG" id="COG2130">
    <property type="taxonomic scope" value="Bacteria"/>
</dbReference>
<keyword evidence="4" id="KW-1185">Reference proteome</keyword>
<dbReference type="InterPro" id="IPR041694">
    <property type="entry name" value="ADH_N_2"/>
</dbReference>
<evidence type="ECO:0000313" key="4">
    <source>
        <dbReference type="Proteomes" id="UP000015347"/>
    </source>
</evidence>
<dbReference type="InterPro" id="IPR013149">
    <property type="entry name" value="ADH-like_C"/>
</dbReference>
<dbReference type="AlphaFoldDB" id="S9QRW8"/>
<dbReference type="SMART" id="SM00829">
    <property type="entry name" value="PKS_ER"/>
    <property type="match status" value="1"/>
</dbReference>
<dbReference type="PANTHER" id="PTHR43205">
    <property type="entry name" value="PROSTAGLANDIN REDUCTASE"/>
    <property type="match status" value="1"/>
</dbReference>
<dbReference type="InterPro" id="IPR020843">
    <property type="entry name" value="ER"/>
</dbReference>
<evidence type="ECO:0000259" key="2">
    <source>
        <dbReference type="SMART" id="SM00829"/>
    </source>
</evidence>
<dbReference type="Pfam" id="PF16884">
    <property type="entry name" value="ADH_N_2"/>
    <property type="match status" value="1"/>
</dbReference>
<dbReference type="OrthoDB" id="9805663at2"/>
<comment type="caution">
    <text evidence="3">The sequence shown here is derived from an EMBL/GenBank/DDBJ whole genome shotgun (WGS) entry which is preliminary data.</text>
</comment>
<reference evidence="4" key="1">
    <citation type="journal article" date="2014" name="Stand. Genomic Sci.">
        <title>Genome sequence of the exopolysaccharide-producing Salipiger mucosus type strain (DSM 16094(T)), a moderately halophilic member of the Roseobacter clade.</title>
        <authorList>
            <person name="Riedel T."/>
            <person name="Spring S."/>
            <person name="Fiebig A."/>
            <person name="Petersen J."/>
            <person name="Kyrpides N.C."/>
            <person name="Goker M."/>
            <person name="Klenk H.P."/>
        </authorList>
    </citation>
    <scope>NUCLEOTIDE SEQUENCE [LARGE SCALE GENOMIC DNA]</scope>
    <source>
        <strain evidence="4">DSM 16094</strain>
    </source>
</reference>
<accession>S9QRW8</accession>
<organism evidence="3 4">
    <name type="scientific">Salipiger mucosus DSM 16094</name>
    <dbReference type="NCBI Taxonomy" id="1123237"/>
    <lineage>
        <taxon>Bacteria</taxon>
        <taxon>Pseudomonadati</taxon>
        <taxon>Pseudomonadota</taxon>
        <taxon>Alphaproteobacteria</taxon>
        <taxon>Rhodobacterales</taxon>
        <taxon>Roseobacteraceae</taxon>
        <taxon>Salipiger</taxon>
    </lineage>
</organism>
<evidence type="ECO:0000256" key="1">
    <source>
        <dbReference type="ARBA" id="ARBA00023002"/>
    </source>
</evidence>
<dbReference type="PANTHER" id="PTHR43205:SF7">
    <property type="entry name" value="PROSTAGLANDIN REDUCTASE 1"/>
    <property type="match status" value="1"/>
</dbReference>
<dbReference type="HOGENOM" id="CLU_026673_29_2_5"/>
<keyword evidence="1" id="KW-0560">Oxidoreductase</keyword>
<dbReference type="InterPro" id="IPR036291">
    <property type="entry name" value="NAD(P)-bd_dom_sf"/>
</dbReference>
<evidence type="ECO:0000313" key="3">
    <source>
        <dbReference type="EMBL" id="EPX84106.1"/>
    </source>
</evidence>
<dbReference type="EMBL" id="APVH01000013">
    <property type="protein sequence ID" value="EPX84106.1"/>
    <property type="molecule type" value="Genomic_DNA"/>
</dbReference>
<protein>
    <submittedName>
        <fullName evidence="3">Putative oxidoreductase YncB</fullName>
    </submittedName>
</protein>
<dbReference type="Gene3D" id="3.40.50.720">
    <property type="entry name" value="NAD(P)-binding Rossmann-like Domain"/>
    <property type="match status" value="1"/>
</dbReference>
<gene>
    <name evidence="3" type="ORF">Salmuc_01881</name>
</gene>
<dbReference type="SUPFAM" id="SSF51735">
    <property type="entry name" value="NAD(P)-binding Rossmann-fold domains"/>
    <property type="match status" value="1"/>
</dbReference>
<proteinExistence type="predicted"/>
<feature type="domain" description="Enoyl reductase (ER)" evidence="2">
    <location>
        <begin position="21"/>
        <end position="329"/>
    </location>
</feature>
<dbReference type="FunFam" id="3.40.50.720:FF:000121">
    <property type="entry name" value="Prostaglandin reductase 2"/>
    <property type="match status" value="1"/>
</dbReference>
<sequence>MSATSRQYHLVSRPDGMPEAGNFSLEFVPLGSMEAGQIAVRNTWLSVDPYMRGRMNDRPSYIPPFELNRPMDGAAIGVVEESADDRFKPGDTVSHFAGWRDRAVIDADSASPVEPSVPPQAYLGPLGVPGLAAYAGLLRIGKPKEGETVFVSAAAGTVGSLVAQIAKLKGCRVIGSAGSEDKIRWLREVTGVDAVINYRTAPDMTAALAEAAPEGIDIYFDNVGGDHLEAAIANAKDFARFPICGMISQYNKAPEGPSNIFGLVEKRILMQGLIVMDEFGMMPDLKRDMTDWIADGRITWQETVREGLESAPGAFLDLFSGGNSGKMLVRLPDA</sequence>